<evidence type="ECO:0000313" key="5">
    <source>
        <dbReference type="Proteomes" id="UP000734823"/>
    </source>
</evidence>
<dbReference type="PROSITE" id="PS51318">
    <property type="entry name" value="TAT"/>
    <property type="match status" value="1"/>
</dbReference>
<comment type="similarity">
    <text evidence="1">Belongs to the N-acetylmuramoyl-L-alanine amidase 2 family.</text>
</comment>
<dbReference type="PANTHER" id="PTHR11022:SF41">
    <property type="entry name" value="PEPTIDOGLYCAN-RECOGNITION PROTEIN LC-RELATED"/>
    <property type="match status" value="1"/>
</dbReference>
<proteinExistence type="inferred from homology"/>
<dbReference type="InterPro" id="IPR036505">
    <property type="entry name" value="Amidase/PGRP_sf"/>
</dbReference>
<dbReference type="SMART" id="SM00701">
    <property type="entry name" value="PGRP"/>
    <property type="match status" value="1"/>
</dbReference>
<protein>
    <submittedName>
        <fullName evidence="4">N-acetylmuramoyl-L-alanine amidase</fullName>
    </submittedName>
</protein>
<sequence>MALTRRDLIRTGATLGLTGSALSVTTFTAGATGEPKPKVWTTAQWAARPPKEPIEVLARTPTYIVVHHTATKNSEDLSKEQAFKLSRAIQTYHMDSRGWIDSGQQFTNSRGGHLTEGRHRSLEIVGDGAHHVRGAHVANRNSEVIGIENEGTYTTVDMPKAQWDSLVDLVTFIARQYKIKPSEICGHRDFANTQCPGDVLYKRLPELREVVGERLAVPVAQPKFWPLLRPGDTGPKVLAAQHLLRDRGERDVPTDGVFGPSTFAAMSRFARSAGLPDEPCYATAVADESGLIGGAAWPLLIRQVDPRGDSDAAKAARALSAEGPVVETQDWRALLHG</sequence>
<dbReference type="RefSeq" id="WP_187219498.1">
    <property type="nucleotide sequence ID" value="NZ_JABVED010000003.1"/>
</dbReference>
<keyword evidence="5" id="KW-1185">Reference proteome</keyword>
<organism evidence="4 5">
    <name type="scientific">Actinokineospora xionganensis</name>
    <dbReference type="NCBI Taxonomy" id="2684470"/>
    <lineage>
        <taxon>Bacteria</taxon>
        <taxon>Bacillati</taxon>
        <taxon>Actinomycetota</taxon>
        <taxon>Actinomycetes</taxon>
        <taxon>Pseudonocardiales</taxon>
        <taxon>Pseudonocardiaceae</taxon>
        <taxon>Actinokineospora</taxon>
    </lineage>
</organism>
<dbReference type="SMART" id="SM00644">
    <property type="entry name" value="Ami_2"/>
    <property type="match status" value="1"/>
</dbReference>
<dbReference type="PANTHER" id="PTHR11022">
    <property type="entry name" value="PEPTIDOGLYCAN RECOGNITION PROTEIN"/>
    <property type="match status" value="1"/>
</dbReference>
<evidence type="ECO:0000313" key="4">
    <source>
        <dbReference type="EMBL" id="MBC6447070.1"/>
    </source>
</evidence>
<dbReference type="InterPro" id="IPR036365">
    <property type="entry name" value="PGBD-like_sf"/>
</dbReference>
<feature type="domain" description="Peptidoglycan recognition protein family" evidence="3">
    <location>
        <begin position="37"/>
        <end position="191"/>
    </location>
</feature>
<reference evidence="4 5" key="1">
    <citation type="submission" date="2020-06" db="EMBL/GenBank/DDBJ databases">
        <title>Actinokineospora xiongansis sp. nov., isolated from soil of Baiyangdian.</title>
        <authorList>
            <person name="Zhang X."/>
        </authorList>
    </citation>
    <scope>NUCLEOTIDE SEQUENCE [LARGE SCALE GENOMIC DNA]</scope>
    <source>
        <strain evidence="4 5">HBU206404</strain>
    </source>
</reference>
<evidence type="ECO:0000259" key="2">
    <source>
        <dbReference type="SMART" id="SM00644"/>
    </source>
</evidence>
<dbReference type="InterPro" id="IPR006311">
    <property type="entry name" value="TAT_signal"/>
</dbReference>
<dbReference type="SUPFAM" id="SSF47090">
    <property type="entry name" value="PGBD-like"/>
    <property type="match status" value="1"/>
</dbReference>
<dbReference type="Gene3D" id="1.10.101.10">
    <property type="entry name" value="PGBD-like superfamily/PGBD"/>
    <property type="match status" value="1"/>
</dbReference>
<dbReference type="InterPro" id="IPR006619">
    <property type="entry name" value="PGRP_domain_met/bac"/>
</dbReference>
<name>A0ABR7L314_9PSEU</name>
<gene>
    <name evidence="4" type="ORF">GPZ80_07785</name>
</gene>
<evidence type="ECO:0000256" key="1">
    <source>
        <dbReference type="ARBA" id="ARBA00007553"/>
    </source>
</evidence>
<feature type="domain" description="N-acetylmuramoyl-L-alanine amidase" evidence="2">
    <location>
        <begin position="49"/>
        <end position="197"/>
    </location>
</feature>
<comment type="caution">
    <text evidence="4">The sequence shown here is derived from an EMBL/GenBank/DDBJ whole genome shotgun (WGS) entry which is preliminary data.</text>
</comment>
<dbReference type="SUPFAM" id="SSF55846">
    <property type="entry name" value="N-acetylmuramoyl-L-alanine amidase-like"/>
    <property type="match status" value="1"/>
</dbReference>
<dbReference type="InterPro" id="IPR002502">
    <property type="entry name" value="Amidase_domain"/>
</dbReference>
<dbReference type="CDD" id="cd06583">
    <property type="entry name" value="PGRP"/>
    <property type="match status" value="1"/>
</dbReference>
<dbReference type="EMBL" id="JABVED010000003">
    <property type="protein sequence ID" value="MBC6447070.1"/>
    <property type="molecule type" value="Genomic_DNA"/>
</dbReference>
<dbReference type="InterPro" id="IPR036366">
    <property type="entry name" value="PGBDSf"/>
</dbReference>
<accession>A0ABR7L314</accession>
<dbReference type="Proteomes" id="UP000734823">
    <property type="component" value="Unassembled WGS sequence"/>
</dbReference>
<dbReference type="InterPro" id="IPR015510">
    <property type="entry name" value="PGRP"/>
</dbReference>
<evidence type="ECO:0000259" key="3">
    <source>
        <dbReference type="SMART" id="SM00701"/>
    </source>
</evidence>
<dbReference type="Pfam" id="PF01510">
    <property type="entry name" value="Amidase_2"/>
    <property type="match status" value="1"/>
</dbReference>
<dbReference type="Gene3D" id="3.40.80.10">
    <property type="entry name" value="Peptidoglycan recognition protein-like"/>
    <property type="match status" value="1"/>
</dbReference>